<evidence type="ECO:0000313" key="4">
    <source>
        <dbReference type="EMBL" id="GAA1102955.1"/>
    </source>
</evidence>
<accession>A0ABN1TUK0</accession>
<dbReference type="RefSeq" id="WP_343994301.1">
    <property type="nucleotide sequence ID" value="NZ_BAAALG010000009.1"/>
</dbReference>
<organism evidence="4 5">
    <name type="scientific">Nocardioides dubius</name>
    <dbReference type="NCBI Taxonomy" id="317019"/>
    <lineage>
        <taxon>Bacteria</taxon>
        <taxon>Bacillati</taxon>
        <taxon>Actinomycetota</taxon>
        <taxon>Actinomycetes</taxon>
        <taxon>Propionibacteriales</taxon>
        <taxon>Nocardioidaceae</taxon>
        <taxon>Nocardioides</taxon>
    </lineage>
</organism>
<evidence type="ECO:0000256" key="2">
    <source>
        <dbReference type="ARBA" id="ARBA00023002"/>
    </source>
</evidence>
<dbReference type="InterPro" id="IPR002347">
    <property type="entry name" value="SDR_fam"/>
</dbReference>
<name>A0ABN1TUK0_9ACTN</name>
<dbReference type="NCBIfam" id="NF006123">
    <property type="entry name" value="PRK08267.1"/>
    <property type="match status" value="1"/>
</dbReference>
<dbReference type="PRINTS" id="PR00080">
    <property type="entry name" value="SDRFAMILY"/>
</dbReference>
<evidence type="ECO:0000256" key="1">
    <source>
        <dbReference type="ARBA" id="ARBA00006484"/>
    </source>
</evidence>
<proteinExistence type="inferred from homology"/>
<dbReference type="InterPro" id="IPR036291">
    <property type="entry name" value="NAD(P)-bd_dom_sf"/>
</dbReference>
<dbReference type="Proteomes" id="UP001501581">
    <property type="component" value="Unassembled WGS sequence"/>
</dbReference>
<dbReference type="Pfam" id="PF00106">
    <property type="entry name" value="adh_short"/>
    <property type="match status" value="1"/>
</dbReference>
<evidence type="ECO:0000313" key="5">
    <source>
        <dbReference type="Proteomes" id="UP001501581"/>
    </source>
</evidence>
<reference evidence="4 5" key="1">
    <citation type="journal article" date="2019" name="Int. J. Syst. Evol. Microbiol.">
        <title>The Global Catalogue of Microorganisms (GCM) 10K type strain sequencing project: providing services to taxonomists for standard genome sequencing and annotation.</title>
        <authorList>
            <consortium name="The Broad Institute Genomics Platform"/>
            <consortium name="The Broad Institute Genome Sequencing Center for Infectious Disease"/>
            <person name="Wu L."/>
            <person name="Ma J."/>
        </authorList>
    </citation>
    <scope>NUCLEOTIDE SEQUENCE [LARGE SCALE GENOMIC DNA]</scope>
    <source>
        <strain evidence="4 5">JCM 13008</strain>
    </source>
</reference>
<comment type="similarity">
    <text evidence="1 3">Belongs to the short-chain dehydrogenases/reductases (SDR) family.</text>
</comment>
<dbReference type="EMBL" id="BAAALG010000009">
    <property type="protein sequence ID" value="GAA1102955.1"/>
    <property type="molecule type" value="Genomic_DNA"/>
</dbReference>
<comment type="caution">
    <text evidence="4">The sequence shown here is derived from an EMBL/GenBank/DDBJ whole genome shotgun (WGS) entry which is preliminary data.</text>
</comment>
<evidence type="ECO:0000256" key="3">
    <source>
        <dbReference type="RuleBase" id="RU000363"/>
    </source>
</evidence>
<dbReference type="SUPFAM" id="SSF51735">
    <property type="entry name" value="NAD(P)-binding Rossmann-fold domains"/>
    <property type="match status" value="1"/>
</dbReference>
<keyword evidence="5" id="KW-1185">Reference proteome</keyword>
<dbReference type="Gene3D" id="3.40.50.720">
    <property type="entry name" value="NAD(P)-binding Rossmann-like Domain"/>
    <property type="match status" value="1"/>
</dbReference>
<dbReference type="PANTHER" id="PTHR43391:SF82">
    <property type="entry name" value="OXIDOREDUCTASE SADH-RELATED"/>
    <property type="match status" value="1"/>
</dbReference>
<gene>
    <name evidence="4" type="ORF">GCM10009668_22010</name>
</gene>
<protein>
    <submittedName>
        <fullName evidence="4">SDR family oxidoreductase</fullName>
    </submittedName>
</protein>
<sequence>MSSRPSVLISGAAAGIGRATALRFLRAGYRVGAFDVDELGLASLAQEARSEHLVTGRLDVTDPEEWEQALISFAGVDGTLDVLVNNAGVLRSGRFEEIDLAAQQRIVEINVGGVLNGCHTAFPYLARTLGARVINLASASAIYGQPELATYSATKFAVRGLTEALDLEWREHDISVTALWPLFVATAMTDGMHTRSTESLGIRLGPDDVAQAVVEAAAKGTKGGVHRPVGLQAKALFASAQVTPGWALRIANRFLAAPRH</sequence>
<dbReference type="PANTHER" id="PTHR43391">
    <property type="entry name" value="RETINOL DEHYDROGENASE-RELATED"/>
    <property type="match status" value="1"/>
</dbReference>
<dbReference type="PRINTS" id="PR00081">
    <property type="entry name" value="GDHRDH"/>
</dbReference>
<keyword evidence="2" id="KW-0560">Oxidoreductase</keyword>